<sequence length="107" mass="12301">MMRQFREKADQFKTSQKQLDAAVVELVRGIPVIKVFTPEGYDESIFLHRSKHFGKFYRDWVSATVHATALMKVFTSTTFGLLVVAAGALGLVFLLKCQYSMYLQHFY</sequence>
<protein>
    <submittedName>
        <fullName evidence="6">Lipid A export ATP-binding/permease msbA</fullName>
    </submittedName>
</protein>
<dbReference type="Proteomes" id="UP000271380">
    <property type="component" value="Chromosome"/>
</dbReference>
<dbReference type="EMBL" id="LR134377">
    <property type="protein sequence ID" value="VEH04454.1"/>
    <property type="molecule type" value="Genomic_DNA"/>
</dbReference>
<evidence type="ECO:0000256" key="1">
    <source>
        <dbReference type="ARBA" id="ARBA00004651"/>
    </source>
</evidence>
<dbReference type="GO" id="GO:0005524">
    <property type="term" value="F:ATP binding"/>
    <property type="evidence" value="ECO:0007669"/>
    <property type="project" value="UniProtKB-KW"/>
</dbReference>
<dbReference type="InterPro" id="IPR036640">
    <property type="entry name" value="ABC1_TM_sf"/>
</dbReference>
<keyword evidence="4 5" id="KW-0472">Membrane</keyword>
<reference evidence="6 7" key="1">
    <citation type="submission" date="2018-12" db="EMBL/GenBank/DDBJ databases">
        <authorList>
            <consortium name="Pathogen Informatics"/>
        </authorList>
    </citation>
    <scope>NUCLEOTIDE SEQUENCE [LARGE SCALE GENOMIC DNA]</scope>
    <source>
        <strain evidence="6 7">NCTC949</strain>
    </source>
</reference>
<gene>
    <name evidence="6" type="primary">irp2K_2</name>
    <name evidence="6" type="ORF">NCTC949_00096</name>
</gene>
<name>A0AB38VTC6_9CORY</name>
<keyword evidence="6" id="KW-0547">Nucleotide-binding</keyword>
<evidence type="ECO:0000313" key="6">
    <source>
        <dbReference type="EMBL" id="VEH04454.1"/>
    </source>
</evidence>
<dbReference type="SUPFAM" id="SSF90123">
    <property type="entry name" value="ABC transporter transmembrane region"/>
    <property type="match status" value="1"/>
</dbReference>
<feature type="transmembrane region" description="Helical" evidence="5">
    <location>
        <begin position="73"/>
        <end position="95"/>
    </location>
</feature>
<proteinExistence type="predicted"/>
<dbReference type="GO" id="GO:0005886">
    <property type="term" value="C:plasma membrane"/>
    <property type="evidence" value="ECO:0007669"/>
    <property type="project" value="UniProtKB-SubCell"/>
</dbReference>
<accession>A0AB38VTC6</accession>
<evidence type="ECO:0000256" key="3">
    <source>
        <dbReference type="ARBA" id="ARBA00022989"/>
    </source>
</evidence>
<comment type="subcellular location">
    <subcellularLocation>
        <location evidence="1">Cell membrane</location>
        <topology evidence="1">Multi-pass membrane protein</topology>
    </subcellularLocation>
</comment>
<evidence type="ECO:0000256" key="4">
    <source>
        <dbReference type="ARBA" id="ARBA00023136"/>
    </source>
</evidence>
<keyword evidence="6" id="KW-0067">ATP-binding</keyword>
<evidence type="ECO:0000256" key="2">
    <source>
        <dbReference type="ARBA" id="ARBA00022692"/>
    </source>
</evidence>
<organism evidence="6 7">
    <name type="scientific">Corynebacterium kutscheri</name>
    <dbReference type="NCBI Taxonomy" id="35755"/>
    <lineage>
        <taxon>Bacteria</taxon>
        <taxon>Bacillati</taxon>
        <taxon>Actinomycetota</taxon>
        <taxon>Actinomycetes</taxon>
        <taxon>Mycobacteriales</taxon>
        <taxon>Corynebacteriaceae</taxon>
        <taxon>Corynebacterium</taxon>
    </lineage>
</organism>
<evidence type="ECO:0000256" key="5">
    <source>
        <dbReference type="SAM" id="Phobius"/>
    </source>
</evidence>
<keyword evidence="3 5" id="KW-1133">Transmembrane helix</keyword>
<dbReference type="AlphaFoldDB" id="A0AB38VTC6"/>
<evidence type="ECO:0000313" key="7">
    <source>
        <dbReference type="Proteomes" id="UP000271380"/>
    </source>
</evidence>
<keyword evidence="2 5" id="KW-0812">Transmembrane</keyword>
<dbReference type="RefSeq" id="WP_046440396.1">
    <property type="nucleotide sequence ID" value="NZ_CP011312.1"/>
</dbReference>